<evidence type="ECO:0000313" key="2">
    <source>
        <dbReference type="EMBL" id="CAI8600979.1"/>
    </source>
</evidence>
<dbReference type="PANTHER" id="PTHR46445">
    <property type="entry name" value="RNA POLYMERASE II DEGRADATION FACTOR-LIKE PROTEIN (DUF1296)"/>
    <property type="match status" value="1"/>
</dbReference>
<dbReference type="AlphaFoldDB" id="A0AAV0ZT98"/>
<feature type="region of interest" description="Disordered" evidence="1">
    <location>
        <begin position="66"/>
        <end position="97"/>
    </location>
</feature>
<dbReference type="EMBL" id="OX451737">
    <property type="protein sequence ID" value="CAI8600979.1"/>
    <property type="molecule type" value="Genomic_DNA"/>
</dbReference>
<organism evidence="2 3">
    <name type="scientific">Vicia faba</name>
    <name type="common">Broad bean</name>
    <name type="synonym">Faba vulgaris</name>
    <dbReference type="NCBI Taxonomy" id="3906"/>
    <lineage>
        <taxon>Eukaryota</taxon>
        <taxon>Viridiplantae</taxon>
        <taxon>Streptophyta</taxon>
        <taxon>Embryophyta</taxon>
        <taxon>Tracheophyta</taxon>
        <taxon>Spermatophyta</taxon>
        <taxon>Magnoliopsida</taxon>
        <taxon>eudicotyledons</taxon>
        <taxon>Gunneridae</taxon>
        <taxon>Pentapetalae</taxon>
        <taxon>rosids</taxon>
        <taxon>fabids</taxon>
        <taxon>Fabales</taxon>
        <taxon>Fabaceae</taxon>
        <taxon>Papilionoideae</taxon>
        <taxon>50 kb inversion clade</taxon>
        <taxon>NPAAA clade</taxon>
        <taxon>Hologalegina</taxon>
        <taxon>IRL clade</taxon>
        <taxon>Fabeae</taxon>
        <taxon>Vicia</taxon>
    </lineage>
</organism>
<name>A0AAV0ZT98_VICFA</name>
<accession>A0AAV0ZT98</accession>
<protein>
    <submittedName>
        <fullName evidence="2">Uncharacterized protein</fullName>
    </submittedName>
</protein>
<dbReference type="PANTHER" id="PTHR46445:SF3">
    <property type="entry name" value="RNA POLYMERASE II DEGRADATION FACTOR-LIKE PROTEIN (DUF1296)-RELATED"/>
    <property type="match status" value="1"/>
</dbReference>
<evidence type="ECO:0000313" key="3">
    <source>
        <dbReference type="Proteomes" id="UP001157006"/>
    </source>
</evidence>
<evidence type="ECO:0000256" key="1">
    <source>
        <dbReference type="SAM" id="MobiDB-lite"/>
    </source>
</evidence>
<sequence>MLWSQIMIKAMLITPMFNIKMSGLLLSINLQFSCPPLLMSIQVEYYANLSNFVEASRQLKNHGDHFVAEDGPVESENHDSVGSASIPTKIISDDNQESASTFDDSLYEDLNYYQSHRHPFDDNEAENGASSVAANLKQLNIHRNDQGTEPEEDNSDVLIPNHLQLHTPECFSLSFGSFGYKQNVAAISDAGTHTSRPLQGNLDEASGANNVSTIGFSDANNHDYYGDEALKPEPSETAQKNQYSFPSSSHEFTYEMPRNQKFTTCRNLPQLTSFLH</sequence>
<keyword evidence="3" id="KW-1185">Reference proteome</keyword>
<proteinExistence type="predicted"/>
<gene>
    <name evidence="2" type="ORF">VFH_II250160</name>
</gene>
<reference evidence="2 3" key="1">
    <citation type="submission" date="2023-01" db="EMBL/GenBank/DDBJ databases">
        <authorList>
            <person name="Kreplak J."/>
        </authorList>
    </citation>
    <scope>NUCLEOTIDE SEQUENCE [LARGE SCALE GENOMIC DNA]</scope>
</reference>
<dbReference type="Proteomes" id="UP001157006">
    <property type="component" value="Chromosome 2"/>
</dbReference>